<sequence length="669" mass="76653">MSTPALKSAIANVAGVPRGLEGLADADEESVRTFYAQLVESREAATADLRHQAYRNYGQFVVISKEISNILCAALEDDMMMLREVITELKDIGEELSKDSKMDSNQHGGKANQRSEDKNSKNGRSGQTDPEDELPAELRWMGDLTDELDVYIAHREFDDAVECIENTKNTLAAWQKDGKEVWDMGQKIKDRSEKLSVAIEDDFKNPLLTRQQLERRVRWLLRLGYEEKARDSFLTSRTALIRERTRQLSSAGDVRQYVDNITMVMFTLVRNTSLWYNQLFNNPAVASSFMRWLQQEMEFFAEKFRRRVFFDQQTFAIVAECMQRAINECGKLREIGLDVNFMLEQMLVKNLSETIELYEKVCADTLSKSLLHDRFRMTGVNVDGSTAVQLTVSTAKLYKLVNELVRDMSLLSSVPIYTTVVSSTSTIIERYLKLMLATCQEIDLDDKQRFAVLADVGFVSEFFLPRVTSRIAKMFGRPVPELQALRNRLGGFPSTLQEVLCDKKALLLLRKAYPFATIDYAYEEVDDNFGKPTKEILQLVKSLHRMALEIRQHPIDLDSIMANVVEKLFKTIGEPVYWGKDKEQRRFGYAGSQQFVLDMHFMLKVCDKYVSESAFTAANAVCERALRHYIGNNRNLKKDLQTGDWYDKNVSDAIARSGKEIRRFGEEAI</sequence>
<dbReference type="Gene3D" id="1.20.58.1210">
    <property type="entry name" value="Exo84p, N-terminal helical domain"/>
    <property type="match status" value="1"/>
</dbReference>
<dbReference type="GO" id="GO:0000145">
    <property type="term" value="C:exocyst"/>
    <property type="evidence" value="ECO:0007669"/>
    <property type="project" value="InterPro"/>
</dbReference>
<evidence type="ECO:0000313" key="8">
    <source>
        <dbReference type="Proteomes" id="UP000271241"/>
    </source>
</evidence>
<evidence type="ECO:0000256" key="4">
    <source>
        <dbReference type="ARBA" id="ARBA00022927"/>
    </source>
</evidence>
<dbReference type="EMBL" id="KZ992631">
    <property type="protein sequence ID" value="RKP08157.1"/>
    <property type="molecule type" value="Genomic_DNA"/>
</dbReference>
<feature type="region of interest" description="Disordered" evidence="5">
    <location>
        <begin position="96"/>
        <end position="135"/>
    </location>
</feature>
<dbReference type="Gene3D" id="1.20.58.1220">
    <property type="entry name" value="Exo84p, C-terminal helical domain"/>
    <property type="match status" value="1"/>
</dbReference>
<keyword evidence="8" id="KW-1185">Reference proteome</keyword>
<dbReference type="SUPFAM" id="SSF74788">
    <property type="entry name" value="Cullin repeat-like"/>
    <property type="match status" value="1"/>
</dbReference>
<dbReference type="Pfam" id="PF16528">
    <property type="entry name" value="Exo84_C"/>
    <property type="match status" value="1"/>
</dbReference>
<dbReference type="GO" id="GO:0006887">
    <property type="term" value="P:exocytosis"/>
    <property type="evidence" value="ECO:0007669"/>
    <property type="project" value="UniProtKB-KW"/>
</dbReference>
<gene>
    <name evidence="7" type="ORF">THASP1DRAFT_30036</name>
</gene>
<dbReference type="Proteomes" id="UP000271241">
    <property type="component" value="Unassembled WGS sequence"/>
</dbReference>
<dbReference type="GO" id="GO:0015031">
    <property type="term" value="P:protein transport"/>
    <property type="evidence" value="ECO:0007669"/>
    <property type="project" value="UniProtKB-KW"/>
</dbReference>
<reference evidence="8" key="1">
    <citation type="journal article" date="2018" name="Nat. Microbiol.">
        <title>Leveraging single-cell genomics to expand the fungal tree of life.</title>
        <authorList>
            <person name="Ahrendt S.R."/>
            <person name="Quandt C.A."/>
            <person name="Ciobanu D."/>
            <person name="Clum A."/>
            <person name="Salamov A."/>
            <person name="Andreopoulos B."/>
            <person name="Cheng J.F."/>
            <person name="Woyke T."/>
            <person name="Pelin A."/>
            <person name="Henrissat B."/>
            <person name="Reynolds N.K."/>
            <person name="Benny G.L."/>
            <person name="Smith M.E."/>
            <person name="James T.Y."/>
            <person name="Grigoriev I.V."/>
        </authorList>
    </citation>
    <scope>NUCLEOTIDE SEQUENCE [LARGE SCALE GENOMIC DNA]</scope>
    <source>
        <strain evidence="8">RSA 1356</strain>
    </source>
</reference>
<protein>
    <submittedName>
        <fullName evidence="7">Cullin repeat-like-containing domain protein</fullName>
    </submittedName>
</protein>
<dbReference type="PANTHER" id="PTHR21426:SF12">
    <property type="entry name" value="EXOCYST COMPLEX COMPONENT 8"/>
    <property type="match status" value="1"/>
</dbReference>
<dbReference type="InterPro" id="IPR033961">
    <property type="entry name" value="Exo84"/>
</dbReference>
<dbReference type="AlphaFoldDB" id="A0A4P9XQ53"/>
<dbReference type="GO" id="GO:0006893">
    <property type="term" value="P:Golgi to plasma membrane transport"/>
    <property type="evidence" value="ECO:0007669"/>
    <property type="project" value="TreeGrafter"/>
</dbReference>
<dbReference type="InterPro" id="IPR042560">
    <property type="entry name" value="Exo84_C_2"/>
</dbReference>
<evidence type="ECO:0000313" key="7">
    <source>
        <dbReference type="EMBL" id="RKP08157.1"/>
    </source>
</evidence>
<dbReference type="InterPro" id="IPR042561">
    <property type="entry name" value="Exo84_C_1"/>
</dbReference>
<comment type="similarity">
    <text evidence="1">Belongs to the EXO84 family.</text>
</comment>
<evidence type="ECO:0000259" key="6">
    <source>
        <dbReference type="Pfam" id="PF16528"/>
    </source>
</evidence>
<proteinExistence type="inferred from homology"/>
<keyword evidence="3" id="KW-0268">Exocytosis</keyword>
<dbReference type="InterPro" id="IPR016159">
    <property type="entry name" value="Cullin_repeat-like_dom_sf"/>
</dbReference>
<dbReference type="STRING" id="78915.A0A4P9XQ53"/>
<feature type="domain" description="Exocyst component Exo84 C-terminal" evidence="6">
    <location>
        <begin position="139"/>
        <end position="339"/>
    </location>
</feature>
<evidence type="ECO:0000256" key="1">
    <source>
        <dbReference type="ARBA" id="ARBA00007210"/>
    </source>
</evidence>
<evidence type="ECO:0000256" key="5">
    <source>
        <dbReference type="SAM" id="MobiDB-lite"/>
    </source>
</evidence>
<dbReference type="InterPro" id="IPR032403">
    <property type="entry name" value="Exo84_C"/>
</dbReference>
<keyword evidence="4" id="KW-0653">Protein transport</keyword>
<accession>A0A4P9XQ53</accession>
<keyword evidence="2" id="KW-0813">Transport</keyword>
<evidence type="ECO:0000256" key="2">
    <source>
        <dbReference type="ARBA" id="ARBA00022448"/>
    </source>
</evidence>
<organism evidence="7 8">
    <name type="scientific">Thamnocephalis sphaerospora</name>
    <dbReference type="NCBI Taxonomy" id="78915"/>
    <lineage>
        <taxon>Eukaryota</taxon>
        <taxon>Fungi</taxon>
        <taxon>Fungi incertae sedis</taxon>
        <taxon>Zoopagomycota</taxon>
        <taxon>Zoopagomycotina</taxon>
        <taxon>Zoopagomycetes</taxon>
        <taxon>Zoopagales</taxon>
        <taxon>Sigmoideomycetaceae</taxon>
        <taxon>Thamnocephalis</taxon>
    </lineage>
</organism>
<evidence type="ECO:0000256" key="3">
    <source>
        <dbReference type="ARBA" id="ARBA00022483"/>
    </source>
</evidence>
<dbReference type="PANTHER" id="PTHR21426">
    <property type="entry name" value="EXOCYST COMPLEX COMPONENT 8"/>
    <property type="match status" value="1"/>
</dbReference>
<dbReference type="OrthoDB" id="642193at2759"/>
<name>A0A4P9XQ53_9FUNG</name>